<gene>
    <name evidence="2" type="ORF">Sjap_010321</name>
</gene>
<dbReference type="InterPro" id="IPR027417">
    <property type="entry name" value="P-loop_NTPase"/>
</dbReference>
<feature type="region of interest" description="Disordered" evidence="1">
    <location>
        <begin position="342"/>
        <end position="371"/>
    </location>
</feature>
<feature type="region of interest" description="Disordered" evidence="1">
    <location>
        <begin position="1"/>
        <end position="248"/>
    </location>
</feature>
<organism evidence="2 3">
    <name type="scientific">Stephania japonica</name>
    <dbReference type="NCBI Taxonomy" id="461633"/>
    <lineage>
        <taxon>Eukaryota</taxon>
        <taxon>Viridiplantae</taxon>
        <taxon>Streptophyta</taxon>
        <taxon>Embryophyta</taxon>
        <taxon>Tracheophyta</taxon>
        <taxon>Spermatophyta</taxon>
        <taxon>Magnoliopsida</taxon>
        <taxon>Ranunculales</taxon>
        <taxon>Menispermaceae</taxon>
        <taxon>Menispermoideae</taxon>
        <taxon>Cissampelideae</taxon>
        <taxon>Stephania</taxon>
    </lineage>
</organism>
<dbReference type="Proteomes" id="UP001417504">
    <property type="component" value="Unassembled WGS sequence"/>
</dbReference>
<sequence length="800" mass="90512">MESSSSRHHNRGIRSFRQRRSGYEPSDTEVEWQESPWRDSKDPKTPKFGDPERVLSRSVSPVSRNKRYASNLDMGISSSSFRVVKTSPLSRRASKSPYKPQRDNFDGGGGGVSSVRRNVSPMAKRADARRQISPFRNRVGEELSESEGEFVGSSRRHSRRMSYNNVGVEEKEQRSSSQVVEWSKASERSIYSKNRSVSAPRPRVKERGQQMNLGSVDERGRRSPSPLSRSLMRNQKESSPVKAPSASEVNEMVAKLKLESKGSGDFDATLESMESTFAGDIFFSREYTNLGLKKLNVPNKNGSTSNFDVVAERVAVVDQKNKVNTGFNPMLDVVSSSTLASQSNTISNSGGSRRITSRSSYDSSKSTESLRKFTANRQKKQNDMWFGCMRKGSCRTSKSPERKEFDEASFIQKAFVVENMRQFWADQHRPGSLNGFTCNKQQAILLKQMITHGNCPHVLFKGPSGSGKKALALALLREIYGDPAWNISHDLRSFHVQEKRPMRVTVPLTSSPHHIELNLKSEPKNAKYAVMALVKEMINNRAIVPEVSATSFTADYKVIVLHEAGVIEENFQHLIKWIMDCHSDACKFILCCEDDVDILDSIKSRFKVISVGSPVTHEIMEVLIQIARKENFDLPMSFAAKIATKSKQNLRKAIMALEACKEHNYPFADEQPIPLNWEEPVVELASQILANPSTQKLHVARAKFQKLLVDFVHPKLILQMLVEQFLKGVEHSLKRELYYWHAYYDKRLPVGTTAVLKLEGRIHIEIILPNCTIHHIILKILSFSISLKKEKKIFYFAICS</sequence>
<dbReference type="FunFam" id="1.10.8.60:FF:000030">
    <property type="entry name" value="replication factor C subunit 3"/>
    <property type="match status" value="1"/>
</dbReference>
<dbReference type="GO" id="GO:0003677">
    <property type="term" value="F:DNA binding"/>
    <property type="evidence" value="ECO:0007669"/>
    <property type="project" value="InterPro"/>
</dbReference>
<comment type="caution">
    <text evidence="2">The sequence shown here is derived from an EMBL/GenBank/DDBJ whole genome shotgun (WGS) entry which is preliminary data.</text>
</comment>
<dbReference type="Pfam" id="PF22534">
    <property type="entry name" value="RFC_C"/>
    <property type="match status" value="1"/>
</dbReference>
<dbReference type="GO" id="GO:0005663">
    <property type="term" value="C:DNA replication factor C complex"/>
    <property type="evidence" value="ECO:0007669"/>
    <property type="project" value="TreeGrafter"/>
</dbReference>
<feature type="compositionally biased region" description="Low complexity" evidence="1">
    <location>
        <begin position="346"/>
        <end position="367"/>
    </location>
</feature>
<dbReference type="Pfam" id="PF21960">
    <property type="entry name" value="RCF1-5-like_lid"/>
    <property type="match status" value="1"/>
</dbReference>
<dbReference type="PANTHER" id="PTHR11669:SF25">
    <property type="entry name" value="OS02G0704966 PROTEIN"/>
    <property type="match status" value="1"/>
</dbReference>
<protein>
    <submittedName>
        <fullName evidence="2">Uncharacterized protein</fullName>
    </submittedName>
</protein>
<accession>A0AAP0P4H8</accession>
<evidence type="ECO:0000313" key="2">
    <source>
        <dbReference type="EMBL" id="KAK9129834.1"/>
    </source>
</evidence>
<evidence type="ECO:0000256" key="1">
    <source>
        <dbReference type="SAM" id="MobiDB-lite"/>
    </source>
</evidence>
<feature type="compositionally biased region" description="Basic residues" evidence="1">
    <location>
        <begin position="1"/>
        <end position="20"/>
    </location>
</feature>
<evidence type="ECO:0000313" key="3">
    <source>
        <dbReference type="Proteomes" id="UP001417504"/>
    </source>
</evidence>
<dbReference type="InterPro" id="IPR050238">
    <property type="entry name" value="DNA_Rep/Repair_Clamp_Loader"/>
</dbReference>
<feature type="compositionally biased region" description="Basic and acidic residues" evidence="1">
    <location>
        <begin position="36"/>
        <end position="55"/>
    </location>
</feature>
<dbReference type="PANTHER" id="PTHR11669">
    <property type="entry name" value="REPLICATION FACTOR C / DNA POLYMERASE III GAMMA-TAU SUBUNIT"/>
    <property type="match status" value="1"/>
</dbReference>
<dbReference type="AlphaFoldDB" id="A0AAP0P4H8"/>
<proteinExistence type="predicted"/>
<reference evidence="2 3" key="1">
    <citation type="submission" date="2024-01" db="EMBL/GenBank/DDBJ databases">
        <title>Genome assemblies of Stephania.</title>
        <authorList>
            <person name="Yang L."/>
        </authorList>
    </citation>
    <scope>NUCLEOTIDE SEQUENCE [LARGE SCALE GENOMIC DNA]</scope>
    <source>
        <strain evidence="2">QJT</strain>
        <tissue evidence="2">Leaf</tissue>
    </source>
</reference>
<dbReference type="GO" id="GO:0003689">
    <property type="term" value="F:DNA clamp loader activity"/>
    <property type="evidence" value="ECO:0007669"/>
    <property type="project" value="TreeGrafter"/>
</dbReference>
<dbReference type="GO" id="GO:0006281">
    <property type="term" value="P:DNA repair"/>
    <property type="evidence" value="ECO:0007669"/>
    <property type="project" value="TreeGrafter"/>
</dbReference>
<dbReference type="InterPro" id="IPR008921">
    <property type="entry name" value="DNA_pol3_clamp-load_cplx_C"/>
</dbReference>
<keyword evidence="3" id="KW-1185">Reference proteome</keyword>
<dbReference type="GO" id="GO:0005634">
    <property type="term" value="C:nucleus"/>
    <property type="evidence" value="ECO:0007669"/>
    <property type="project" value="TreeGrafter"/>
</dbReference>
<dbReference type="SUPFAM" id="SSF52540">
    <property type="entry name" value="P-loop containing nucleoside triphosphate hydrolases"/>
    <property type="match status" value="1"/>
</dbReference>
<dbReference type="EMBL" id="JBBNAE010000004">
    <property type="protein sequence ID" value="KAK9129834.1"/>
    <property type="molecule type" value="Genomic_DNA"/>
</dbReference>
<dbReference type="GO" id="GO:0006261">
    <property type="term" value="P:DNA-templated DNA replication"/>
    <property type="evidence" value="ECO:0007669"/>
    <property type="project" value="TreeGrafter"/>
</dbReference>
<dbReference type="SUPFAM" id="SSF48019">
    <property type="entry name" value="post-AAA+ oligomerization domain-like"/>
    <property type="match status" value="1"/>
</dbReference>
<dbReference type="Gene3D" id="1.20.272.10">
    <property type="match status" value="1"/>
</dbReference>
<name>A0AAP0P4H8_9MAGN</name>
<dbReference type="Gene3D" id="1.10.8.60">
    <property type="match status" value="1"/>
</dbReference>
<dbReference type="Gene3D" id="3.40.50.300">
    <property type="entry name" value="P-loop containing nucleotide triphosphate hydrolases"/>
    <property type="match status" value="1"/>
</dbReference>